<protein>
    <submittedName>
        <fullName evidence="1">Uncharacterized protein</fullName>
    </submittedName>
</protein>
<dbReference type="AlphaFoldDB" id="A0AA35VIT8"/>
<gene>
    <name evidence="1" type="ORF">LSALG_LOCUS2479</name>
</gene>
<evidence type="ECO:0000313" key="2">
    <source>
        <dbReference type="Proteomes" id="UP001177003"/>
    </source>
</evidence>
<reference evidence="1" key="1">
    <citation type="submission" date="2023-04" db="EMBL/GenBank/DDBJ databases">
        <authorList>
            <person name="Vijverberg K."/>
            <person name="Xiong W."/>
            <person name="Schranz E."/>
        </authorList>
    </citation>
    <scope>NUCLEOTIDE SEQUENCE</scope>
</reference>
<keyword evidence="2" id="KW-1185">Reference proteome</keyword>
<proteinExistence type="predicted"/>
<sequence>MGKSHNHSQTHSSPFFLFRCTDKNTSNGGGFLVVSRRRTTLRRGCFRVSEQEAAASSTSHVSSLLPFSVNNQTQAPTKFFFFLCQHQSQSHTRTPMISIKERRKKPVIIEQNHRSPLSPPSSLPCSLLRVPLLKTIDESKRSSSEFDCPYPLLTIPQPPPSHPPAFVFFLLCPNKTIKWRTPRDRQLPSLRLTATLLLPFTIVDSVKYRRCSSLLTTDLPITGPTSSLYLLSFVFPSVSRSANRVCRGRGNLNILGGSS</sequence>
<accession>A0AA35VIT8</accession>
<name>A0AA35VIT8_LACSI</name>
<evidence type="ECO:0000313" key="1">
    <source>
        <dbReference type="EMBL" id="CAI9261702.1"/>
    </source>
</evidence>
<dbReference type="EMBL" id="OX465086">
    <property type="protein sequence ID" value="CAI9261702.1"/>
    <property type="molecule type" value="Genomic_DNA"/>
</dbReference>
<dbReference type="Proteomes" id="UP001177003">
    <property type="component" value="Chromosome 0"/>
</dbReference>
<organism evidence="1 2">
    <name type="scientific">Lactuca saligna</name>
    <name type="common">Willowleaf lettuce</name>
    <dbReference type="NCBI Taxonomy" id="75948"/>
    <lineage>
        <taxon>Eukaryota</taxon>
        <taxon>Viridiplantae</taxon>
        <taxon>Streptophyta</taxon>
        <taxon>Embryophyta</taxon>
        <taxon>Tracheophyta</taxon>
        <taxon>Spermatophyta</taxon>
        <taxon>Magnoliopsida</taxon>
        <taxon>eudicotyledons</taxon>
        <taxon>Gunneridae</taxon>
        <taxon>Pentapetalae</taxon>
        <taxon>asterids</taxon>
        <taxon>campanulids</taxon>
        <taxon>Asterales</taxon>
        <taxon>Asteraceae</taxon>
        <taxon>Cichorioideae</taxon>
        <taxon>Cichorieae</taxon>
        <taxon>Lactucinae</taxon>
        <taxon>Lactuca</taxon>
    </lineage>
</organism>